<dbReference type="Proteomes" id="UP000006462">
    <property type="component" value="Unassembled WGS sequence"/>
</dbReference>
<dbReference type="EMBL" id="ADFP01000051">
    <property type="protein sequence ID" value="EFB91087.1"/>
    <property type="molecule type" value="Genomic_DNA"/>
</dbReference>
<protein>
    <submittedName>
        <fullName evidence="1">Uncharacterized protein</fullName>
    </submittedName>
</protein>
<organism evidence="1 2">
    <name type="scientific">Pyramidobacter piscolens W5455</name>
    <dbReference type="NCBI Taxonomy" id="352165"/>
    <lineage>
        <taxon>Bacteria</taxon>
        <taxon>Thermotogati</taxon>
        <taxon>Synergistota</taxon>
        <taxon>Synergistia</taxon>
        <taxon>Synergistales</taxon>
        <taxon>Dethiosulfovibrionaceae</taxon>
        <taxon>Pyramidobacter</taxon>
    </lineage>
</organism>
<keyword evidence="2" id="KW-1185">Reference proteome</keyword>
<evidence type="ECO:0000313" key="1">
    <source>
        <dbReference type="EMBL" id="EFB91087.1"/>
    </source>
</evidence>
<comment type="caution">
    <text evidence="1">The sequence shown here is derived from an EMBL/GenBank/DDBJ whole genome shotgun (WGS) entry which is preliminary data.</text>
</comment>
<name>A0ABM9ZW24_9BACT</name>
<reference evidence="1 2" key="1">
    <citation type="submission" date="2009-12" db="EMBL/GenBank/DDBJ databases">
        <authorList>
            <person name="Shrivastava S."/>
            <person name="Madupu R."/>
            <person name="Durkin A.S."/>
            <person name="Torralba M."/>
            <person name="Methe B."/>
            <person name="Sutton G.G."/>
            <person name="Strausberg R.L."/>
            <person name="Nelson K.E."/>
        </authorList>
    </citation>
    <scope>NUCLEOTIDE SEQUENCE [LARGE SCALE GENOMIC DNA]</scope>
    <source>
        <strain evidence="1 2">W5455</strain>
    </source>
</reference>
<accession>A0ABM9ZW24</accession>
<evidence type="ECO:0000313" key="2">
    <source>
        <dbReference type="Proteomes" id="UP000006462"/>
    </source>
</evidence>
<proteinExistence type="predicted"/>
<gene>
    <name evidence="1" type="ORF">HMPREF7215_0679</name>
</gene>
<sequence length="67" mass="7612">MNKAPQRFNKRCGALFLPFDLLNSTVSVSLWGSISAFIAIPAQSQRDFNTFSALELFYPTQSRVKKR</sequence>